<feature type="repeat" description="TPR" evidence="1">
    <location>
        <begin position="302"/>
        <end position="335"/>
    </location>
</feature>
<name>A0A7V0QRL9_UNCAE</name>
<comment type="caution">
    <text evidence="2">The sequence shown here is derived from an EMBL/GenBank/DDBJ whole genome shotgun (WGS) entry which is preliminary data.</text>
</comment>
<dbReference type="SUPFAM" id="SSF48452">
    <property type="entry name" value="TPR-like"/>
    <property type="match status" value="1"/>
</dbReference>
<dbReference type="Gene3D" id="1.25.40.10">
    <property type="entry name" value="Tetratricopeptide repeat domain"/>
    <property type="match status" value="1"/>
</dbReference>
<dbReference type="InterPro" id="IPR019734">
    <property type="entry name" value="TPR_rpt"/>
</dbReference>
<reference evidence="2" key="1">
    <citation type="journal article" date="2020" name="mSystems">
        <title>Genome- and Community-Level Interaction Insights into Carbon Utilization and Element Cycling Functions of Hydrothermarchaeota in Hydrothermal Sediment.</title>
        <authorList>
            <person name="Zhou Z."/>
            <person name="Liu Y."/>
            <person name="Xu W."/>
            <person name="Pan J."/>
            <person name="Luo Z.H."/>
            <person name="Li M."/>
        </authorList>
    </citation>
    <scope>NUCLEOTIDE SEQUENCE [LARGE SCALE GENOMIC DNA]</scope>
    <source>
        <strain evidence="2">HyVt-219</strain>
    </source>
</reference>
<dbReference type="InterPro" id="IPR011990">
    <property type="entry name" value="TPR-like_helical_dom_sf"/>
</dbReference>
<sequence length="348" mass="38655">MFSLILFVSIFISNPPSGTFSIVAVDTLTGEIGVAVASKFLAVGAVVPYARVEFGAIATQAWGNTTFGPRGLELLKEGYSPQEVLNILLKDDTLREQRQVGIVNVRGESAAYTGKGCMDWAGHIIGPGYSIQGNILAGEQVVKAMERSFLEAKGELADRLLRALEAGEAAGGDRRGKQSAALLVVRKGGGYSGYNDRYVDIRVDDHPDPIKELKRIYKIWKRTFLIDAHGRIGDSLKKEGKNKLAELEYSRALEIMDEALKESPNDPDLLNNIAWFMGLRDIRLEEAKKIIDKAMVLRPDDANILDTGALIYYKLGDKRKAIELEERAVKLDPKNEYFRKMLMKYRGE</sequence>
<dbReference type="SMART" id="SM00028">
    <property type="entry name" value="TPR"/>
    <property type="match status" value="2"/>
</dbReference>
<keyword evidence="1" id="KW-0802">TPR repeat</keyword>
<dbReference type="InterPro" id="IPR029055">
    <property type="entry name" value="Ntn_hydrolases_N"/>
</dbReference>
<proteinExistence type="predicted"/>
<dbReference type="AlphaFoldDB" id="A0A7V0QRL9"/>
<dbReference type="Pfam" id="PF06267">
    <property type="entry name" value="DUF1028"/>
    <property type="match status" value="1"/>
</dbReference>
<evidence type="ECO:0000256" key="1">
    <source>
        <dbReference type="PROSITE-ProRule" id="PRU00339"/>
    </source>
</evidence>
<dbReference type="SUPFAM" id="SSF56235">
    <property type="entry name" value="N-terminal nucleophile aminohydrolases (Ntn hydrolases)"/>
    <property type="match status" value="1"/>
</dbReference>
<organism evidence="2">
    <name type="scientific">Aerophobetes bacterium</name>
    <dbReference type="NCBI Taxonomy" id="2030807"/>
    <lineage>
        <taxon>Bacteria</taxon>
        <taxon>Candidatus Aerophobota</taxon>
    </lineage>
</organism>
<dbReference type="EMBL" id="DRBC01000395">
    <property type="protein sequence ID" value="HDN85395.1"/>
    <property type="molecule type" value="Genomic_DNA"/>
</dbReference>
<evidence type="ECO:0000313" key="2">
    <source>
        <dbReference type="EMBL" id="HDN85395.1"/>
    </source>
</evidence>
<dbReference type="InterPro" id="IPR010430">
    <property type="entry name" value="DUF1028"/>
</dbReference>
<dbReference type="Pfam" id="PF13181">
    <property type="entry name" value="TPR_8"/>
    <property type="match status" value="1"/>
</dbReference>
<protein>
    <submittedName>
        <fullName evidence="2">DUF1028 domain-containing protein</fullName>
    </submittedName>
</protein>
<dbReference type="Gene3D" id="3.60.20.10">
    <property type="entry name" value="Glutamine Phosphoribosylpyrophosphate, subunit 1, domain 1"/>
    <property type="match status" value="1"/>
</dbReference>
<dbReference type="PANTHER" id="PTHR39328">
    <property type="entry name" value="BLL2871 PROTEIN"/>
    <property type="match status" value="1"/>
</dbReference>
<accession>A0A7V0QRL9</accession>
<gene>
    <name evidence="2" type="ORF">ENG47_06550</name>
</gene>
<dbReference type="PANTHER" id="PTHR39328:SF1">
    <property type="entry name" value="BLL2871 PROTEIN"/>
    <property type="match status" value="1"/>
</dbReference>
<dbReference type="Proteomes" id="UP000885660">
    <property type="component" value="Unassembled WGS sequence"/>
</dbReference>
<dbReference type="PROSITE" id="PS50005">
    <property type="entry name" value="TPR"/>
    <property type="match status" value="1"/>
</dbReference>